<protein>
    <submittedName>
        <fullName evidence="1">Uncharacterized protein</fullName>
    </submittedName>
</protein>
<gene>
    <name evidence="1" type="ORF">G6693_09375</name>
</gene>
<dbReference type="AlphaFoldDB" id="A0AAE2YMK1"/>
<evidence type="ECO:0000313" key="2">
    <source>
        <dbReference type="Proteomes" id="UP000762271"/>
    </source>
</evidence>
<feature type="non-terminal residue" evidence="1">
    <location>
        <position position="78"/>
    </location>
</feature>
<dbReference type="Proteomes" id="UP000762271">
    <property type="component" value="Unassembled WGS sequence"/>
</dbReference>
<proteinExistence type="predicted"/>
<organism evidence="1 2">
    <name type="scientific">Polynucleobacter paneuropaeus</name>
    <dbReference type="NCBI Taxonomy" id="2527775"/>
    <lineage>
        <taxon>Bacteria</taxon>
        <taxon>Pseudomonadati</taxon>
        <taxon>Pseudomonadota</taxon>
        <taxon>Betaproteobacteria</taxon>
        <taxon>Burkholderiales</taxon>
        <taxon>Burkholderiaceae</taxon>
        <taxon>Polynucleobacter</taxon>
    </lineage>
</organism>
<comment type="caution">
    <text evidence="1">The sequence shown here is derived from an EMBL/GenBank/DDBJ whole genome shotgun (WGS) entry which is preliminary data.</text>
</comment>
<name>A0AAE2YMK1_9BURK</name>
<sequence>FISNNNISQNGTITLPANTSGTAANITYDVTTGNKSSTITTGALTVAAGTNSSAINYIVKSAGSAINPGTIGSSTVAL</sequence>
<accession>A0AAE2YMK1</accession>
<feature type="non-terminal residue" evidence="1">
    <location>
        <position position="1"/>
    </location>
</feature>
<dbReference type="EMBL" id="JAANGI010000008">
    <property type="protein sequence ID" value="MBT8592132.1"/>
    <property type="molecule type" value="Genomic_DNA"/>
</dbReference>
<evidence type="ECO:0000313" key="1">
    <source>
        <dbReference type="EMBL" id="MBT8592132.1"/>
    </source>
</evidence>
<reference evidence="1" key="1">
    <citation type="journal article" date="2021" name="Genome Biol. Evol.">
        <title>Continental-Scale Gene Flow Prevents Allopatric Divergence of Pelagic Freshwater Bacteria.</title>
        <authorList>
            <person name="Hoetzinger M."/>
            <person name="Pitt A."/>
            <person name="Huemer A."/>
            <person name="Hahn M.W."/>
        </authorList>
    </citation>
    <scope>NUCLEOTIDE SEQUENCE</scope>
    <source>
        <strain evidence="1">AP-YLGG-20-G6</strain>
    </source>
</reference>